<dbReference type="Proteomes" id="UP001620626">
    <property type="component" value="Unassembled WGS sequence"/>
</dbReference>
<keyword evidence="4" id="KW-1185">Reference proteome</keyword>
<evidence type="ECO:0000313" key="4">
    <source>
        <dbReference type="Proteomes" id="UP001620626"/>
    </source>
</evidence>
<proteinExistence type="predicted"/>
<feature type="domain" description="Coatomer subunit gamma C-terminal" evidence="2">
    <location>
        <begin position="77"/>
        <end position="136"/>
    </location>
</feature>
<evidence type="ECO:0000259" key="2">
    <source>
        <dbReference type="Pfam" id="PF16381"/>
    </source>
</evidence>
<dbReference type="EMBL" id="JBICBT010001195">
    <property type="protein sequence ID" value="KAL3079136.1"/>
    <property type="molecule type" value="Genomic_DNA"/>
</dbReference>
<comment type="caution">
    <text evidence="3">The sequence shown here is derived from an EMBL/GenBank/DDBJ whole genome shotgun (WGS) entry which is preliminary data.</text>
</comment>
<dbReference type="InterPro" id="IPR012295">
    <property type="entry name" value="TBP_dom_sf"/>
</dbReference>
<feature type="transmembrane region" description="Helical" evidence="1">
    <location>
        <begin position="37"/>
        <end position="62"/>
    </location>
</feature>
<keyword evidence="1" id="KW-0472">Membrane</keyword>
<dbReference type="Pfam" id="PF16381">
    <property type="entry name" value="Coatomer_g_Cpla"/>
    <property type="match status" value="1"/>
</dbReference>
<protein>
    <recommendedName>
        <fullName evidence="2">Coatomer subunit gamma C-terminal domain-containing protein</fullName>
    </recommendedName>
</protein>
<keyword evidence="1" id="KW-0812">Transmembrane</keyword>
<evidence type="ECO:0000256" key="1">
    <source>
        <dbReference type="SAM" id="Phobius"/>
    </source>
</evidence>
<dbReference type="InterPro" id="IPR032154">
    <property type="entry name" value="Coatomer_g_Cpla"/>
</dbReference>
<reference evidence="3 4" key="1">
    <citation type="submission" date="2024-10" db="EMBL/GenBank/DDBJ databases">
        <authorList>
            <person name="Kim D."/>
        </authorList>
    </citation>
    <scope>NUCLEOTIDE SEQUENCE [LARGE SCALE GENOMIC DNA]</scope>
    <source>
        <strain evidence="3">BH-2024</strain>
    </source>
</reference>
<dbReference type="InterPro" id="IPR009028">
    <property type="entry name" value="Coatomer/calthrin_app_sub_C"/>
</dbReference>
<gene>
    <name evidence="3" type="ORF">niasHT_036189</name>
</gene>
<organism evidence="3 4">
    <name type="scientific">Heterodera trifolii</name>
    <dbReference type="NCBI Taxonomy" id="157864"/>
    <lineage>
        <taxon>Eukaryota</taxon>
        <taxon>Metazoa</taxon>
        <taxon>Ecdysozoa</taxon>
        <taxon>Nematoda</taxon>
        <taxon>Chromadorea</taxon>
        <taxon>Rhabditida</taxon>
        <taxon>Tylenchina</taxon>
        <taxon>Tylenchomorpha</taxon>
        <taxon>Tylenchoidea</taxon>
        <taxon>Heteroderidae</taxon>
        <taxon>Heteroderinae</taxon>
        <taxon>Heterodera</taxon>
    </lineage>
</organism>
<accession>A0ABD2INT7</accession>
<keyword evidence="1" id="KW-1133">Transmembrane helix</keyword>
<dbReference type="AlphaFoldDB" id="A0ABD2INT7"/>
<dbReference type="Gene3D" id="3.30.310.10">
    <property type="entry name" value="TATA-Binding Protein"/>
    <property type="match status" value="1"/>
</dbReference>
<dbReference type="SUPFAM" id="SSF55711">
    <property type="entry name" value="Subdomain of clathrin and coatomer appendage domain"/>
    <property type="match status" value="1"/>
</dbReference>
<sequence length="136" mass="16135">MELFLSHSFRWLISLTRFLFNAAFFDHRVSMALVPQFWTLAPPLILSFFFHFLSLLPFRWLVGTCFPLFRCRLQTTQLLKCTFHFPCECSNRVLEGKSSHQMLLCGVFRCDINVLCRVHLVMDPYDQMMSMNMVVR</sequence>
<name>A0ABD2INT7_9BILA</name>
<evidence type="ECO:0000313" key="3">
    <source>
        <dbReference type="EMBL" id="KAL3079136.1"/>
    </source>
</evidence>